<dbReference type="InterPro" id="IPR050563">
    <property type="entry name" value="4-hydroxybenzoyl-CoA_TE"/>
</dbReference>
<dbReference type="Proteomes" id="UP000253318">
    <property type="component" value="Unassembled WGS sequence"/>
</dbReference>
<gene>
    <name evidence="3" type="ORF">DEF24_18430</name>
</gene>
<dbReference type="OrthoDB" id="9799036at2"/>
<sequence length="140" mass="15225">MRVRIAFSDVDMHGNVHNARHVAYAEDAVTDLLRAAGLSDRFDPRSRTAVYHVKKVEVVFHRPLGFGDLIDVTARPARIGRTSLTFDVTARPAEHPDTSPAVRTQVVWVCVDPATRRTIPVPEETRTALAALGAGAGGAF</sequence>
<keyword evidence="2" id="KW-0378">Hydrolase</keyword>
<dbReference type="AlphaFoldDB" id="A0A368T2H4"/>
<dbReference type="InterPro" id="IPR029069">
    <property type="entry name" value="HotDog_dom_sf"/>
</dbReference>
<dbReference type="Pfam" id="PF13279">
    <property type="entry name" value="4HBT_2"/>
    <property type="match status" value="1"/>
</dbReference>
<dbReference type="RefSeq" id="WP_114399770.1">
    <property type="nucleotide sequence ID" value="NZ_QEIM01000152.1"/>
</dbReference>
<dbReference type="PANTHER" id="PTHR31793:SF27">
    <property type="entry name" value="NOVEL THIOESTERASE SUPERFAMILY DOMAIN AND SAPOSIN A-TYPE DOMAIN CONTAINING PROTEIN (0610012H03RIK)"/>
    <property type="match status" value="1"/>
</dbReference>
<comment type="caution">
    <text evidence="3">The sequence shown here is derived from an EMBL/GenBank/DDBJ whole genome shotgun (WGS) entry which is preliminary data.</text>
</comment>
<dbReference type="InterPro" id="IPR006684">
    <property type="entry name" value="YbgC/YbaW"/>
</dbReference>
<dbReference type="GO" id="GO:0047617">
    <property type="term" value="F:fatty acyl-CoA hydrolase activity"/>
    <property type="evidence" value="ECO:0007669"/>
    <property type="project" value="TreeGrafter"/>
</dbReference>
<comment type="similarity">
    <text evidence="1">Belongs to the 4-hydroxybenzoyl-CoA thioesterase family.</text>
</comment>
<protein>
    <submittedName>
        <fullName evidence="3">Acyl-CoA thioesterase</fullName>
    </submittedName>
</protein>
<dbReference type="SUPFAM" id="SSF54637">
    <property type="entry name" value="Thioesterase/thiol ester dehydrase-isomerase"/>
    <property type="match status" value="1"/>
</dbReference>
<evidence type="ECO:0000256" key="2">
    <source>
        <dbReference type="ARBA" id="ARBA00022801"/>
    </source>
</evidence>
<dbReference type="CDD" id="cd00586">
    <property type="entry name" value="4HBT"/>
    <property type="match status" value="1"/>
</dbReference>
<dbReference type="EMBL" id="QEIN01000153">
    <property type="protein sequence ID" value="RCV55123.1"/>
    <property type="molecule type" value="Genomic_DNA"/>
</dbReference>
<dbReference type="Gene3D" id="3.10.129.10">
    <property type="entry name" value="Hotdog Thioesterase"/>
    <property type="match status" value="1"/>
</dbReference>
<evidence type="ECO:0000313" key="4">
    <source>
        <dbReference type="Proteomes" id="UP000253318"/>
    </source>
</evidence>
<accession>A0A368T2H4</accession>
<keyword evidence="4" id="KW-1185">Reference proteome</keyword>
<dbReference type="PANTHER" id="PTHR31793">
    <property type="entry name" value="4-HYDROXYBENZOYL-COA THIOESTERASE FAMILY MEMBER"/>
    <property type="match status" value="1"/>
</dbReference>
<name>A0A368T2H4_9ACTN</name>
<evidence type="ECO:0000256" key="1">
    <source>
        <dbReference type="ARBA" id="ARBA00005953"/>
    </source>
</evidence>
<organism evidence="3 4">
    <name type="scientific">Marinitenerispora sediminis</name>
    <dbReference type="NCBI Taxonomy" id="1931232"/>
    <lineage>
        <taxon>Bacteria</taxon>
        <taxon>Bacillati</taxon>
        <taxon>Actinomycetota</taxon>
        <taxon>Actinomycetes</taxon>
        <taxon>Streptosporangiales</taxon>
        <taxon>Nocardiopsidaceae</taxon>
        <taxon>Marinitenerispora</taxon>
    </lineage>
</organism>
<dbReference type="PIRSF" id="PIRSF003230">
    <property type="entry name" value="YbgC"/>
    <property type="match status" value="1"/>
</dbReference>
<proteinExistence type="inferred from homology"/>
<evidence type="ECO:0000313" key="3">
    <source>
        <dbReference type="EMBL" id="RCV55123.1"/>
    </source>
</evidence>
<reference evidence="3 4" key="1">
    <citation type="submission" date="2018-04" db="EMBL/GenBank/DDBJ databases">
        <title>Novel actinobacteria from marine sediment.</title>
        <authorList>
            <person name="Ng Z.Y."/>
            <person name="Tan G.Y.A."/>
        </authorList>
    </citation>
    <scope>NUCLEOTIDE SEQUENCE [LARGE SCALE GENOMIC DNA]</scope>
    <source>
        <strain evidence="3 4">TPS81</strain>
    </source>
</reference>